<feature type="transmembrane region" description="Helical" evidence="2">
    <location>
        <begin position="12"/>
        <end position="33"/>
    </location>
</feature>
<dbReference type="HOGENOM" id="CLU_151244_0_0_9"/>
<keyword evidence="4" id="KW-1185">Reference proteome</keyword>
<sequence>MMFTHILDVFNSLKATGMVAFFVAVIPVVYKLINPYLQKKIATEKNVHAQQALELGLKLANVIVPELAILAALSKSDRKKEAMRFVNNQLKANGFNLDYQVIAGLVEKAYQAYKATGADNHFAPVTPAPTESVTNTQSPNLTNANVENVSQTSQPTEKGDLNA</sequence>
<evidence type="ECO:0008006" key="5">
    <source>
        <dbReference type="Google" id="ProtNLM"/>
    </source>
</evidence>
<evidence type="ECO:0000313" key="4">
    <source>
        <dbReference type="Proteomes" id="UP000003752"/>
    </source>
</evidence>
<feature type="region of interest" description="Disordered" evidence="1">
    <location>
        <begin position="124"/>
        <end position="163"/>
    </location>
</feature>
<proteinExistence type="predicted"/>
<dbReference type="Proteomes" id="UP000003752">
    <property type="component" value="Unassembled WGS sequence"/>
</dbReference>
<dbReference type="PATRIC" id="fig|1423757.3.peg.2678"/>
<evidence type="ECO:0000256" key="2">
    <source>
        <dbReference type="SAM" id="Phobius"/>
    </source>
</evidence>
<gene>
    <name evidence="3" type="ORF">HMPREF0519_0458</name>
</gene>
<keyword evidence="2" id="KW-0472">Membrane</keyword>
<evidence type="ECO:0000256" key="1">
    <source>
        <dbReference type="SAM" id="MobiDB-lite"/>
    </source>
</evidence>
<name>C0XGU7_LENH9</name>
<dbReference type="EMBL" id="ACGP01000089">
    <property type="protein sequence ID" value="EEI25418.1"/>
    <property type="molecule type" value="Genomic_DNA"/>
</dbReference>
<organism evidence="3 4">
    <name type="scientific">Lentilactobacillus hilgardii (strain ATCC 8290 / DSM 20176 / CCUG 30140 / JCM 1155 / KCTC 3500 / NBRC 15886 / NCIMB 8040 / NRRL B-1843 / 9)</name>
    <dbReference type="NCBI Taxonomy" id="1423757"/>
    <lineage>
        <taxon>Bacteria</taxon>
        <taxon>Bacillati</taxon>
        <taxon>Bacillota</taxon>
        <taxon>Bacilli</taxon>
        <taxon>Lactobacillales</taxon>
        <taxon>Lactobacillaceae</taxon>
        <taxon>Lentilactobacillus</taxon>
    </lineage>
</organism>
<dbReference type="AlphaFoldDB" id="C0XGU7"/>
<accession>C0XGU7</accession>
<keyword evidence="2" id="KW-1133">Transmembrane helix</keyword>
<comment type="caution">
    <text evidence="3">The sequence shown here is derived from an EMBL/GenBank/DDBJ whole genome shotgun (WGS) entry which is preliminary data.</text>
</comment>
<protein>
    <recommendedName>
        <fullName evidence="5">Phage holin</fullName>
    </recommendedName>
</protein>
<evidence type="ECO:0000313" key="3">
    <source>
        <dbReference type="EMBL" id="EEI25418.1"/>
    </source>
</evidence>
<reference evidence="3 4" key="1">
    <citation type="submission" date="2009-01" db="EMBL/GenBank/DDBJ databases">
        <authorList>
            <person name="Qin X."/>
            <person name="Bachman B."/>
            <person name="Battles P."/>
            <person name="Bell A."/>
            <person name="Bess C."/>
            <person name="Bickham C."/>
            <person name="Chaboub L."/>
            <person name="Chen D."/>
            <person name="Coyle M."/>
            <person name="Deiros D.R."/>
            <person name="Dinh H."/>
            <person name="Forbes L."/>
            <person name="Fowler G."/>
            <person name="Francisco L."/>
            <person name="Fu Q."/>
            <person name="Gubbala S."/>
            <person name="Hale W."/>
            <person name="Han Y."/>
            <person name="Hemphill L."/>
            <person name="Highlander S.K."/>
            <person name="Hirani K."/>
            <person name="Hogues M."/>
            <person name="Jackson L."/>
            <person name="Jakkamsetti A."/>
            <person name="Javaid M."/>
            <person name="Jiang H."/>
            <person name="Korchina V."/>
            <person name="Kovar C."/>
            <person name="Lara F."/>
            <person name="Lee S."/>
            <person name="Mata R."/>
            <person name="Mathew T."/>
            <person name="Moen C."/>
            <person name="Morales K."/>
            <person name="Munidasa M."/>
            <person name="Nazareth L."/>
            <person name="Ngo R."/>
            <person name="Nguyen L."/>
            <person name="Okwuonu G."/>
            <person name="Ongeri F."/>
            <person name="Patil S."/>
            <person name="Petrosino J."/>
            <person name="Pham C."/>
            <person name="Pham P."/>
            <person name="Pu L.-L."/>
            <person name="Puazo M."/>
            <person name="Raj R."/>
            <person name="Reid J."/>
            <person name="Rouhana J."/>
            <person name="Saada N."/>
            <person name="Shang Y."/>
            <person name="Simmons D."/>
            <person name="Thornton R."/>
            <person name="Warren J."/>
            <person name="Weissenberger G."/>
            <person name="Zhang J."/>
            <person name="Zhang L."/>
            <person name="Zhou C."/>
            <person name="Zhu D."/>
            <person name="Muzny D."/>
            <person name="Worley K."/>
            <person name="Gibbs R."/>
        </authorList>
    </citation>
    <scope>NUCLEOTIDE SEQUENCE [LARGE SCALE GENOMIC DNA]</scope>
    <source>
        <strain evidence="4">ATCC 8290 / DSM 20176 / CCUG 30140 / JCM 1155 / KCTC 3500 / NBRC 15886 / NCIMB 8040 / NRRL B-1843 / 9</strain>
    </source>
</reference>
<feature type="compositionally biased region" description="Polar residues" evidence="1">
    <location>
        <begin position="129"/>
        <end position="156"/>
    </location>
</feature>
<keyword evidence="2" id="KW-0812">Transmembrane</keyword>